<reference evidence="2" key="1">
    <citation type="journal article" date="2017" name="Gigascience">
        <title>The genome draft of coconut (Cocos nucifera).</title>
        <authorList>
            <person name="Xiao Y."/>
            <person name="Xu P."/>
            <person name="Fan H."/>
            <person name="Baudouin L."/>
            <person name="Xia W."/>
            <person name="Bocs S."/>
            <person name="Xu J."/>
            <person name="Li Q."/>
            <person name="Guo A."/>
            <person name="Zhou L."/>
            <person name="Li J."/>
            <person name="Wu Y."/>
            <person name="Ma Z."/>
            <person name="Armero A."/>
            <person name="Issali A.E."/>
            <person name="Liu N."/>
            <person name="Peng M."/>
            <person name="Yang Y."/>
        </authorList>
    </citation>
    <scope>NUCLEOTIDE SEQUENCE</scope>
    <source>
        <tissue evidence="2">Spear leaf of Hainan Tall coconut</tissue>
    </source>
</reference>
<accession>A0A8K0IV12</accession>
<sequence>MDYVSRYGPLLWLMCHYVALFVNTKRDTWDEVVDTQEKCKAIMVVAAEAKIIMAEARSVMQAAKVEVQHLKEALNKAKNKLASERKKKLAVLAKVAEAKKEMERRVMEVGRLAVEAFKGLKEFSTKRFNSAWRLSSPSKRTHVRKSRPVIQILISPSWMRALLMMISKPLMSWLLRISHNQMKWLKQCTETYLSKPSLLQYLYQLKDLRSRWMRLRALLPPTS</sequence>
<dbReference type="Proteomes" id="UP000797356">
    <property type="component" value="Chromosome 14"/>
</dbReference>
<protein>
    <submittedName>
        <fullName evidence="2">Uncharacterized protein</fullName>
    </submittedName>
</protein>
<comment type="caution">
    <text evidence="2">The sequence shown here is derived from an EMBL/GenBank/DDBJ whole genome shotgun (WGS) entry which is preliminary data.</text>
</comment>
<proteinExistence type="predicted"/>
<dbReference type="AlphaFoldDB" id="A0A8K0IV12"/>
<evidence type="ECO:0000313" key="3">
    <source>
        <dbReference type="Proteomes" id="UP000797356"/>
    </source>
</evidence>
<keyword evidence="1" id="KW-0175">Coiled coil</keyword>
<keyword evidence="3" id="KW-1185">Reference proteome</keyword>
<name>A0A8K0IV12_COCNU</name>
<evidence type="ECO:0000313" key="2">
    <source>
        <dbReference type="EMBL" id="KAG1368191.1"/>
    </source>
</evidence>
<evidence type="ECO:0000256" key="1">
    <source>
        <dbReference type="SAM" id="Coils"/>
    </source>
</evidence>
<dbReference type="EMBL" id="CM017885">
    <property type="protein sequence ID" value="KAG1368191.1"/>
    <property type="molecule type" value="Genomic_DNA"/>
</dbReference>
<feature type="coiled-coil region" evidence="1">
    <location>
        <begin position="53"/>
        <end position="87"/>
    </location>
</feature>
<organism evidence="2 3">
    <name type="scientific">Cocos nucifera</name>
    <name type="common">Coconut palm</name>
    <dbReference type="NCBI Taxonomy" id="13894"/>
    <lineage>
        <taxon>Eukaryota</taxon>
        <taxon>Viridiplantae</taxon>
        <taxon>Streptophyta</taxon>
        <taxon>Embryophyta</taxon>
        <taxon>Tracheophyta</taxon>
        <taxon>Spermatophyta</taxon>
        <taxon>Magnoliopsida</taxon>
        <taxon>Liliopsida</taxon>
        <taxon>Arecaceae</taxon>
        <taxon>Arecoideae</taxon>
        <taxon>Cocoseae</taxon>
        <taxon>Attaleinae</taxon>
        <taxon>Cocos</taxon>
    </lineage>
</organism>
<reference evidence="2" key="2">
    <citation type="submission" date="2019-07" db="EMBL/GenBank/DDBJ databases">
        <authorList>
            <person name="Yang Y."/>
            <person name="Bocs S."/>
            <person name="Baudouin L."/>
        </authorList>
    </citation>
    <scope>NUCLEOTIDE SEQUENCE</scope>
    <source>
        <tissue evidence="2">Spear leaf of Hainan Tall coconut</tissue>
    </source>
</reference>
<gene>
    <name evidence="2" type="ORF">COCNU_14G006590</name>
</gene>